<evidence type="ECO:0000256" key="1">
    <source>
        <dbReference type="SAM" id="MobiDB-lite"/>
    </source>
</evidence>
<feature type="region of interest" description="Disordered" evidence="1">
    <location>
        <begin position="178"/>
        <end position="235"/>
    </location>
</feature>
<dbReference type="Proteomes" id="UP000095287">
    <property type="component" value="Unplaced"/>
</dbReference>
<feature type="region of interest" description="Disordered" evidence="1">
    <location>
        <begin position="437"/>
        <end position="462"/>
    </location>
</feature>
<accession>A0A1I7ZB57</accession>
<dbReference type="WBParaSite" id="L893_g24591.t1">
    <property type="protein sequence ID" value="L893_g24591.t1"/>
    <property type="gene ID" value="L893_g24591"/>
</dbReference>
<proteinExistence type="predicted"/>
<feature type="compositionally biased region" description="Acidic residues" evidence="1">
    <location>
        <begin position="258"/>
        <end position="270"/>
    </location>
</feature>
<evidence type="ECO:0000313" key="2">
    <source>
        <dbReference type="Proteomes" id="UP000095287"/>
    </source>
</evidence>
<name>A0A1I7ZB57_9BILA</name>
<protein>
    <submittedName>
        <fullName evidence="3">PWWP domain-containing protein</fullName>
    </submittedName>
</protein>
<sequence length="615" mass="68578">MSRSRPLKTIISAQKRFDKDLSNVRLLGGGDEFIAMTCEYDGVPYRGLLFRPEALFSTIHGVNVQNILSVCEMHDETKDITIPSLPTNRPQKEPIIEHTLSDSGSCNNSPKILRDSTVAETFASEPDHDEDHDHEDHEHEDHGNEDQELGKEEYQEELEEELGGDIERELECVDPEYHHQHAQECDQQHLEKQEVGAKNEELEERPTHTDFSMDKPNCSQEVVEGSSQTEVPRPVQEFQKITKKKRTQSTYVCAGFEEEYEEESTDEEVDAQNNQFSDEGSKAVSTEALPSTSMEQAVPPTETTTEDILKVYSASIEVPSTSTEQLAPPSESTTKEPKKTPTVAGRRRSSYTAQASVSQQELPVQLPVKRPRGRPRKSTTVDWTPFGPSEPNKANADDVPTAKRARTIAHGVYSKNEELPTGSLPTFAENSALVQHEVAKPKRGRPRKFSLDSHQKGTSALPRARSIAQNANDEEDHINPDIADPPGLTKNCFVWAKSFSHPYWPGRYVGMVTESAVRVAWCACDTYSVISVNMVEEFASNLGKRLNGQRKEPAYSEAVIDAVNGCGIDLNAVDQIRQLRGPVRSKLIAAGFNIPEKPDIPEKIVKRRGPKKVSS</sequence>
<reference evidence="3" key="1">
    <citation type="submission" date="2016-11" db="UniProtKB">
        <authorList>
            <consortium name="WormBaseParasite"/>
        </authorList>
    </citation>
    <scope>IDENTIFICATION</scope>
</reference>
<feature type="region of interest" description="Disordered" evidence="1">
    <location>
        <begin position="123"/>
        <end position="162"/>
    </location>
</feature>
<organism evidence="2 3">
    <name type="scientific">Steinernema glaseri</name>
    <dbReference type="NCBI Taxonomy" id="37863"/>
    <lineage>
        <taxon>Eukaryota</taxon>
        <taxon>Metazoa</taxon>
        <taxon>Ecdysozoa</taxon>
        <taxon>Nematoda</taxon>
        <taxon>Chromadorea</taxon>
        <taxon>Rhabditida</taxon>
        <taxon>Tylenchina</taxon>
        <taxon>Panagrolaimomorpha</taxon>
        <taxon>Strongyloidoidea</taxon>
        <taxon>Steinernematidae</taxon>
        <taxon>Steinernema</taxon>
    </lineage>
</organism>
<dbReference type="AlphaFoldDB" id="A0A1I7ZB57"/>
<evidence type="ECO:0000313" key="3">
    <source>
        <dbReference type="WBParaSite" id="L893_g24591.t1"/>
    </source>
</evidence>
<dbReference type="SUPFAM" id="SSF63748">
    <property type="entry name" value="Tudor/PWWP/MBT"/>
    <property type="match status" value="1"/>
</dbReference>
<dbReference type="Gene3D" id="2.30.30.140">
    <property type="match status" value="1"/>
</dbReference>
<feature type="compositionally biased region" description="Polar residues" evidence="1">
    <location>
        <begin position="350"/>
        <end position="362"/>
    </location>
</feature>
<feature type="compositionally biased region" description="Basic and acidic residues" evidence="1">
    <location>
        <begin position="178"/>
        <end position="213"/>
    </location>
</feature>
<keyword evidence="2" id="KW-1185">Reference proteome</keyword>
<feature type="region of interest" description="Disordered" evidence="1">
    <location>
        <begin position="258"/>
        <end position="400"/>
    </location>
</feature>
<feature type="compositionally biased region" description="Basic and acidic residues" evidence="1">
    <location>
        <begin position="125"/>
        <end position="153"/>
    </location>
</feature>
<feature type="compositionally biased region" description="Polar residues" evidence="1">
    <location>
        <begin position="217"/>
        <end position="230"/>
    </location>
</feature>